<dbReference type="OrthoDB" id="958605at2"/>
<evidence type="ECO:0000256" key="1">
    <source>
        <dbReference type="PROSITE-ProRule" id="PRU00169"/>
    </source>
</evidence>
<dbReference type="PANTHER" id="PTHR44520:SF2">
    <property type="entry name" value="RESPONSE REGULATOR RCP1"/>
    <property type="match status" value="1"/>
</dbReference>
<dbReference type="InterPro" id="IPR052893">
    <property type="entry name" value="TCS_response_regulator"/>
</dbReference>
<dbReference type="RefSeq" id="WP_100990737.1">
    <property type="nucleotide sequence ID" value="NZ_CP025096.1"/>
</dbReference>
<gene>
    <name evidence="3" type="ORF">CWM47_24155</name>
</gene>
<keyword evidence="1" id="KW-0597">Phosphoprotein</keyword>
<dbReference type="KEGG" id="spir:CWM47_24155"/>
<dbReference type="Pfam" id="PF00072">
    <property type="entry name" value="Response_reg"/>
    <property type="match status" value="1"/>
</dbReference>
<dbReference type="GO" id="GO:0000160">
    <property type="term" value="P:phosphorelay signal transduction system"/>
    <property type="evidence" value="ECO:0007669"/>
    <property type="project" value="InterPro"/>
</dbReference>
<accession>A0A2K8Z477</accession>
<feature type="domain" description="Response regulatory" evidence="2">
    <location>
        <begin position="15"/>
        <end position="141"/>
    </location>
</feature>
<protein>
    <submittedName>
        <fullName evidence="3">Response regulator</fullName>
    </submittedName>
</protein>
<evidence type="ECO:0000313" key="4">
    <source>
        <dbReference type="Proteomes" id="UP000232883"/>
    </source>
</evidence>
<evidence type="ECO:0000313" key="3">
    <source>
        <dbReference type="EMBL" id="AUD04670.1"/>
    </source>
</evidence>
<feature type="modified residue" description="4-aspartylphosphate" evidence="1">
    <location>
        <position position="72"/>
    </location>
</feature>
<sequence>MKPGERLNSNFRQASLLLIEDNPDQSLLLQKLLQATLPEIRLTQVASADQAIALLGEWQGQEWELPKLILLDLYLPDRPAGWQVLRAIKAMAEPINQIPVVMLSSSSINQDICMAYQLGASAYLVKPLDQSDWLQLVQQIRTYWWETARLPPLMYGF</sequence>
<name>A0A2K8Z477_9BACT</name>
<proteinExistence type="predicted"/>
<organism evidence="3 4">
    <name type="scientific">Spirosoma pollinicola</name>
    <dbReference type="NCBI Taxonomy" id="2057025"/>
    <lineage>
        <taxon>Bacteria</taxon>
        <taxon>Pseudomonadati</taxon>
        <taxon>Bacteroidota</taxon>
        <taxon>Cytophagia</taxon>
        <taxon>Cytophagales</taxon>
        <taxon>Cytophagaceae</taxon>
        <taxon>Spirosoma</taxon>
    </lineage>
</organism>
<dbReference type="AlphaFoldDB" id="A0A2K8Z477"/>
<reference evidence="3 4" key="1">
    <citation type="submission" date="2017-11" db="EMBL/GenBank/DDBJ databases">
        <title>Taxonomic description and genome sequences of Spirosoma HA7 sp. nov., isolated from pollen microhabitat of Corylus avellana.</title>
        <authorList>
            <person name="Ambika Manirajan B."/>
            <person name="Suarez C."/>
            <person name="Ratering S."/>
            <person name="Geissler-Plaum R."/>
            <person name="Cardinale M."/>
            <person name="Sylvia S."/>
        </authorList>
    </citation>
    <scope>NUCLEOTIDE SEQUENCE [LARGE SCALE GENOMIC DNA]</scope>
    <source>
        <strain evidence="3 4">HA7</strain>
    </source>
</reference>
<dbReference type="InterPro" id="IPR001789">
    <property type="entry name" value="Sig_transdc_resp-reg_receiver"/>
</dbReference>
<dbReference type="EMBL" id="CP025096">
    <property type="protein sequence ID" value="AUD04670.1"/>
    <property type="molecule type" value="Genomic_DNA"/>
</dbReference>
<evidence type="ECO:0000259" key="2">
    <source>
        <dbReference type="PROSITE" id="PS50110"/>
    </source>
</evidence>
<dbReference type="InterPro" id="IPR011006">
    <property type="entry name" value="CheY-like_superfamily"/>
</dbReference>
<keyword evidence="4" id="KW-1185">Reference proteome</keyword>
<dbReference type="SMART" id="SM00448">
    <property type="entry name" value="REC"/>
    <property type="match status" value="1"/>
</dbReference>
<dbReference type="PANTHER" id="PTHR44520">
    <property type="entry name" value="RESPONSE REGULATOR RCP1-RELATED"/>
    <property type="match status" value="1"/>
</dbReference>
<dbReference type="Gene3D" id="3.40.50.2300">
    <property type="match status" value="1"/>
</dbReference>
<dbReference type="PROSITE" id="PS50110">
    <property type="entry name" value="RESPONSE_REGULATORY"/>
    <property type="match status" value="1"/>
</dbReference>
<dbReference type="Proteomes" id="UP000232883">
    <property type="component" value="Chromosome"/>
</dbReference>
<dbReference type="SUPFAM" id="SSF52172">
    <property type="entry name" value="CheY-like"/>
    <property type="match status" value="1"/>
</dbReference>